<name>A0AAF1JYA6_9PROT</name>
<reference evidence="2" key="1">
    <citation type="submission" date="2020-01" db="EMBL/GenBank/DDBJ databases">
        <authorList>
            <person name="Rat A."/>
        </authorList>
    </citation>
    <scope>NUCLEOTIDE SEQUENCE</scope>
    <source>
        <strain evidence="2">LMG 28251</strain>
    </source>
</reference>
<comment type="caution">
    <text evidence="2">The sequence shown here is derived from an EMBL/GenBank/DDBJ whole genome shotgun (WGS) entry which is preliminary data.</text>
</comment>
<dbReference type="PIRSF" id="PIRSF033239">
    <property type="entry name" value="ExoD"/>
    <property type="match status" value="1"/>
</dbReference>
<reference evidence="2" key="2">
    <citation type="journal article" date="2021" name="Syst. Appl. Microbiol.">
        <title>Roseomonas hellenica sp. nov., isolated from roots of wild-growing Alkanna tinctoria.</title>
        <authorList>
            <person name="Rat A."/>
            <person name="Naranjo H.D."/>
            <person name="Lebbe L."/>
            <person name="Cnockaert M."/>
            <person name="Krigas N."/>
            <person name="Grigoriadou K."/>
            <person name="Maloupa E."/>
            <person name="Willems A."/>
        </authorList>
    </citation>
    <scope>NUCLEOTIDE SEQUENCE</scope>
    <source>
        <strain evidence="2">LMG 28251</strain>
    </source>
</reference>
<keyword evidence="1" id="KW-1133">Transmembrane helix</keyword>
<evidence type="ECO:0000256" key="1">
    <source>
        <dbReference type="SAM" id="Phobius"/>
    </source>
</evidence>
<keyword evidence="1" id="KW-0812">Transmembrane</keyword>
<feature type="transmembrane region" description="Helical" evidence="1">
    <location>
        <begin position="44"/>
        <end position="73"/>
    </location>
</feature>
<dbReference type="PANTHER" id="PTHR41795:SF1">
    <property type="entry name" value="EXOPOLYSACCHARIDE SYNTHESIS PROTEIN"/>
    <property type="match status" value="1"/>
</dbReference>
<keyword evidence="3" id="KW-1185">Reference proteome</keyword>
<dbReference type="Proteomes" id="UP001196068">
    <property type="component" value="Unassembled WGS sequence"/>
</dbReference>
<dbReference type="EMBL" id="JAAEDH010000021">
    <property type="protein sequence ID" value="MBR0656762.1"/>
    <property type="molecule type" value="Genomic_DNA"/>
</dbReference>
<keyword evidence="1" id="KW-0472">Membrane</keyword>
<sequence>MDATGADTTQQAPISRLLHDIAARCPNEEVSLGDLADMLGDRGFGILILLLGLPAFLPGVATVFGLPILVLGVQMGLGLRRPRFPAFVARQHFKRSHILRMAQGSSRWLARIEGFVRPRPGPFVSNLGDRVVGWLTAYAAIMIILPGPGTNGPPAFGSMVMALGVVESDNRTVGIGIALTILGNAFATGMLIAIGWLGVAAFQWVF</sequence>
<protein>
    <submittedName>
        <fullName evidence="2">Exopolysaccharide biosynthesis protein</fullName>
    </submittedName>
</protein>
<proteinExistence type="predicted"/>
<dbReference type="RefSeq" id="WP_211875627.1">
    <property type="nucleotide sequence ID" value="NZ_JAAEDH010000021.1"/>
</dbReference>
<dbReference type="PANTHER" id="PTHR41795">
    <property type="entry name" value="EXOPOLYSACCHARIDE SYNTHESIS PROTEIN"/>
    <property type="match status" value="1"/>
</dbReference>
<gene>
    <name evidence="2" type="ORF">GXW79_16905</name>
</gene>
<organism evidence="2 3">
    <name type="scientific">Plastoroseomonas arctica</name>
    <dbReference type="NCBI Taxonomy" id="1509237"/>
    <lineage>
        <taxon>Bacteria</taxon>
        <taxon>Pseudomonadati</taxon>
        <taxon>Pseudomonadota</taxon>
        <taxon>Alphaproteobacteria</taxon>
        <taxon>Acetobacterales</taxon>
        <taxon>Acetobacteraceae</taxon>
        <taxon>Plastoroseomonas</taxon>
    </lineage>
</organism>
<evidence type="ECO:0000313" key="2">
    <source>
        <dbReference type="EMBL" id="MBR0656762.1"/>
    </source>
</evidence>
<dbReference type="AlphaFoldDB" id="A0AAF1JYA6"/>
<dbReference type="InterPro" id="IPR010331">
    <property type="entry name" value="ExoD"/>
</dbReference>
<feature type="transmembrane region" description="Helical" evidence="1">
    <location>
        <begin position="181"/>
        <end position="205"/>
    </location>
</feature>
<accession>A0AAF1JYA6</accession>
<dbReference type="Pfam" id="PF06055">
    <property type="entry name" value="ExoD"/>
    <property type="match status" value="1"/>
</dbReference>
<evidence type="ECO:0000313" key="3">
    <source>
        <dbReference type="Proteomes" id="UP001196068"/>
    </source>
</evidence>